<comment type="caution">
    <text evidence="1">The sequence shown here is derived from an EMBL/GenBank/DDBJ whole genome shotgun (WGS) entry which is preliminary data.</text>
</comment>
<evidence type="ECO:0000313" key="2">
    <source>
        <dbReference type="Proteomes" id="UP000820818"/>
    </source>
</evidence>
<gene>
    <name evidence="1" type="ORF">GHT06_012298</name>
</gene>
<dbReference type="AlphaFoldDB" id="A0AAD5KVM8"/>
<keyword evidence="2" id="KW-1185">Reference proteome</keyword>
<sequence>MEQGKNQDKKILSHTLCKTTPVYKKAEFYFHNHHTLFTRFLKSSVEQYSRMSPILMLMLLVAVTAAFPYPQDAAVPADVVAPVEGGPAPGEEKVDERFFLRPSYGGHGHGHGYGHHHHHGYGNHYNGYGGYGGYSGHGGYGNHGGHGLYWREGQKAGEGTPDAAAAVPIDAPAAAAAPANGQVTFE</sequence>
<accession>A0AAD5KVM8</accession>
<proteinExistence type="predicted"/>
<dbReference type="EMBL" id="WJBH02000003">
    <property type="protein sequence ID" value="KAI9561342.1"/>
    <property type="molecule type" value="Genomic_DNA"/>
</dbReference>
<reference evidence="1 2" key="1">
    <citation type="submission" date="2022-05" db="EMBL/GenBank/DDBJ databases">
        <title>A multi-omics perspective on studying reproductive biology in Daphnia sinensis.</title>
        <authorList>
            <person name="Jia J."/>
        </authorList>
    </citation>
    <scope>NUCLEOTIDE SEQUENCE [LARGE SCALE GENOMIC DNA]</scope>
    <source>
        <strain evidence="1 2">WSL</strain>
    </source>
</reference>
<organism evidence="1 2">
    <name type="scientific">Daphnia sinensis</name>
    <dbReference type="NCBI Taxonomy" id="1820382"/>
    <lineage>
        <taxon>Eukaryota</taxon>
        <taxon>Metazoa</taxon>
        <taxon>Ecdysozoa</taxon>
        <taxon>Arthropoda</taxon>
        <taxon>Crustacea</taxon>
        <taxon>Branchiopoda</taxon>
        <taxon>Diplostraca</taxon>
        <taxon>Cladocera</taxon>
        <taxon>Anomopoda</taxon>
        <taxon>Daphniidae</taxon>
        <taxon>Daphnia</taxon>
        <taxon>Daphnia similis group</taxon>
    </lineage>
</organism>
<name>A0AAD5KVM8_9CRUS</name>
<evidence type="ECO:0000313" key="1">
    <source>
        <dbReference type="EMBL" id="KAI9561342.1"/>
    </source>
</evidence>
<protein>
    <submittedName>
        <fullName evidence="1">Uncharacterized protein</fullName>
    </submittedName>
</protein>
<dbReference type="Proteomes" id="UP000820818">
    <property type="component" value="Linkage Group LG3"/>
</dbReference>